<keyword evidence="6" id="KW-0325">Glycoprotein</keyword>
<gene>
    <name evidence="10" type="ORF">DFL_007565</name>
</gene>
<dbReference type="RefSeq" id="XP_067488710.1">
    <property type="nucleotide sequence ID" value="XM_067637166.1"/>
</dbReference>
<feature type="region of interest" description="Disordered" evidence="8">
    <location>
        <begin position="142"/>
        <end position="300"/>
    </location>
</feature>
<dbReference type="VEuPathDB" id="FungiDB:DFL_007565"/>
<sequence>MLSKISSLALFGAAVKAHYFLNTPPSIGFDDTTLTTAPCGGFDPTDRSGGATDWPVTGYPFSVITTHLDVVWTFKAALTSNGAVEFCLPALPGVQDWIGRDAVFQAVQKAPDGDLHRCTAIRFVASGSVPLDDCNNSTNVRATIVPETGPKPPVTLDPFTSTSTTTPPQTTEPLTTTTTSEPEPTQEPTTEPTVEPINELTTEATTSEPTTEPTAEPTTEPTTEPTSEPTDEPRVEPTSTADSTHGSTDHHHPTTTGGYHHGTTDTPGYTDPGYTAPPNPTLSTTVSSNTTSSLPPPPTYTGGASSLESLGVTFILVISVALWAF</sequence>
<dbReference type="Proteomes" id="UP000283090">
    <property type="component" value="Unassembled WGS sequence"/>
</dbReference>
<dbReference type="GeneID" id="93589876"/>
<feature type="compositionally biased region" description="Low complexity" evidence="8">
    <location>
        <begin position="264"/>
        <end position="274"/>
    </location>
</feature>
<dbReference type="EMBL" id="SAEB01000009">
    <property type="protein sequence ID" value="RVD83166.1"/>
    <property type="molecule type" value="Genomic_DNA"/>
</dbReference>
<feature type="compositionally biased region" description="Low complexity" evidence="8">
    <location>
        <begin position="281"/>
        <end position="293"/>
    </location>
</feature>
<keyword evidence="4" id="KW-0732">Signal</keyword>
<dbReference type="PANTHER" id="PTHR34992">
    <property type="entry name" value="HYPHAL ANASTAMOSIS-7 PROTEIN"/>
    <property type="match status" value="1"/>
</dbReference>
<dbReference type="AlphaFoldDB" id="A0A436ZWP9"/>
<comment type="subcellular location">
    <subcellularLocation>
        <location evidence="1">Cell membrane</location>
        <topology evidence="1">Lipid-anchor</topology>
        <topology evidence="1">GPI-anchor</topology>
    </subcellularLocation>
</comment>
<protein>
    <recommendedName>
        <fullName evidence="9">Copper acquisition factor BIM1-like domain-containing protein</fullName>
    </recommendedName>
</protein>
<evidence type="ECO:0000256" key="8">
    <source>
        <dbReference type="SAM" id="MobiDB-lite"/>
    </source>
</evidence>
<evidence type="ECO:0000256" key="3">
    <source>
        <dbReference type="ARBA" id="ARBA00022622"/>
    </source>
</evidence>
<evidence type="ECO:0000256" key="6">
    <source>
        <dbReference type="ARBA" id="ARBA00023180"/>
    </source>
</evidence>
<keyword evidence="5" id="KW-0472">Membrane</keyword>
<keyword evidence="3" id="KW-0336">GPI-anchor</keyword>
<comment type="caution">
    <text evidence="10">The sequence shown here is derived from an EMBL/GenBank/DDBJ whole genome shotgun (WGS) entry which is preliminary data.</text>
</comment>
<keyword evidence="2" id="KW-1003">Cell membrane</keyword>
<accession>A0A436ZWP9</accession>
<feature type="domain" description="Copper acquisition factor BIM1-like" evidence="9">
    <location>
        <begin position="17"/>
        <end position="138"/>
    </location>
</feature>
<evidence type="ECO:0000256" key="4">
    <source>
        <dbReference type="ARBA" id="ARBA00022729"/>
    </source>
</evidence>
<name>A0A436ZWP9_ARTFL</name>
<reference evidence="10 11" key="1">
    <citation type="submission" date="2019-01" db="EMBL/GenBank/DDBJ databases">
        <title>Intercellular communication is required for trap formation in the nematode-trapping fungus Duddingtonia flagrans.</title>
        <authorList>
            <person name="Youssar L."/>
            <person name="Wernet V."/>
            <person name="Hensel N."/>
            <person name="Hildebrandt H.-G."/>
            <person name="Fischer R."/>
        </authorList>
    </citation>
    <scope>NUCLEOTIDE SEQUENCE [LARGE SCALE GENOMIC DNA]</scope>
    <source>
        <strain evidence="10 11">CBS H-5679</strain>
    </source>
</reference>
<dbReference type="InterPro" id="IPR046530">
    <property type="entry name" value="BIM1-like_dom"/>
</dbReference>
<dbReference type="GO" id="GO:0005886">
    <property type="term" value="C:plasma membrane"/>
    <property type="evidence" value="ECO:0007669"/>
    <property type="project" value="UniProtKB-SubCell"/>
</dbReference>
<dbReference type="InterPro" id="IPR046936">
    <property type="entry name" value="BIM1-like"/>
</dbReference>
<organism evidence="10 11">
    <name type="scientific">Arthrobotrys flagrans</name>
    <name type="common">Nematode-trapping fungus</name>
    <name type="synonym">Trichothecium flagrans</name>
    <dbReference type="NCBI Taxonomy" id="97331"/>
    <lineage>
        <taxon>Eukaryota</taxon>
        <taxon>Fungi</taxon>
        <taxon>Dikarya</taxon>
        <taxon>Ascomycota</taxon>
        <taxon>Pezizomycotina</taxon>
        <taxon>Orbiliomycetes</taxon>
        <taxon>Orbiliales</taxon>
        <taxon>Orbiliaceae</taxon>
        <taxon>Arthrobotrys</taxon>
    </lineage>
</organism>
<evidence type="ECO:0000313" key="10">
    <source>
        <dbReference type="EMBL" id="RVD83166.1"/>
    </source>
</evidence>
<dbReference type="PANTHER" id="PTHR34992:SF1">
    <property type="entry name" value="COPPER ACQUISITION FACTOR BIM1-LIKE DOMAIN-CONTAINING PROTEIN"/>
    <property type="match status" value="1"/>
</dbReference>
<evidence type="ECO:0000313" key="11">
    <source>
        <dbReference type="Proteomes" id="UP000283090"/>
    </source>
</evidence>
<keyword evidence="7" id="KW-0449">Lipoprotein</keyword>
<evidence type="ECO:0000256" key="1">
    <source>
        <dbReference type="ARBA" id="ARBA00004609"/>
    </source>
</evidence>
<evidence type="ECO:0000256" key="5">
    <source>
        <dbReference type="ARBA" id="ARBA00023136"/>
    </source>
</evidence>
<evidence type="ECO:0000256" key="7">
    <source>
        <dbReference type="ARBA" id="ARBA00023288"/>
    </source>
</evidence>
<evidence type="ECO:0000259" key="9">
    <source>
        <dbReference type="Pfam" id="PF20238"/>
    </source>
</evidence>
<proteinExistence type="predicted"/>
<keyword evidence="11" id="KW-1185">Reference proteome</keyword>
<dbReference type="Pfam" id="PF20238">
    <property type="entry name" value="BIM1-like_dom"/>
    <property type="match status" value="1"/>
</dbReference>
<dbReference type="GO" id="GO:0098552">
    <property type="term" value="C:side of membrane"/>
    <property type="evidence" value="ECO:0007669"/>
    <property type="project" value="UniProtKB-KW"/>
</dbReference>
<evidence type="ECO:0000256" key="2">
    <source>
        <dbReference type="ARBA" id="ARBA00022475"/>
    </source>
</evidence>
<dbReference type="OrthoDB" id="2146436at2759"/>
<feature type="compositionally biased region" description="Low complexity" evidence="8">
    <location>
        <begin position="160"/>
        <end position="228"/>
    </location>
</feature>